<evidence type="ECO:0000256" key="1">
    <source>
        <dbReference type="ARBA" id="ARBA00006270"/>
    </source>
</evidence>
<comment type="subcellular location">
    <subcellularLocation>
        <location evidence="6">Endomembrane system</location>
        <topology evidence="6">Lipid-anchor</topology>
        <orientation evidence="6">Cytoplasmic side</orientation>
    </subcellularLocation>
</comment>
<dbReference type="GO" id="GO:0005525">
    <property type="term" value="F:GTP binding"/>
    <property type="evidence" value="ECO:0007669"/>
    <property type="project" value="UniProtKB-KW"/>
</dbReference>
<dbReference type="Pfam" id="PF00071">
    <property type="entry name" value="Ras"/>
    <property type="match status" value="1"/>
</dbReference>
<dbReference type="GO" id="GO:0005774">
    <property type="term" value="C:vacuolar membrane"/>
    <property type="evidence" value="ECO:0007669"/>
    <property type="project" value="TreeGrafter"/>
</dbReference>
<evidence type="ECO:0000256" key="3">
    <source>
        <dbReference type="ARBA" id="ARBA00023134"/>
    </source>
</evidence>
<dbReference type="GO" id="GO:0003924">
    <property type="term" value="F:GTPase activity"/>
    <property type="evidence" value="ECO:0007669"/>
    <property type="project" value="InterPro"/>
</dbReference>
<evidence type="ECO:0000313" key="8">
    <source>
        <dbReference type="Proteomes" id="UP000824469"/>
    </source>
</evidence>
<organism evidence="7 8">
    <name type="scientific">Taxus chinensis</name>
    <name type="common">Chinese yew</name>
    <name type="synonym">Taxus wallichiana var. chinensis</name>
    <dbReference type="NCBI Taxonomy" id="29808"/>
    <lineage>
        <taxon>Eukaryota</taxon>
        <taxon>Viridiplantae</taxon>
        <taxon>Streptophyta</taxon>
        <taxon>Embryophyta</taxon>
        <taxon>Tracheophyta</taxon>
        <taxon>Spermatophyta</taxon>
        <taxon>Pinopsida</taxon>
        <taxon>Pinidae</taxon>
        <taxon>Conifers II</taxon>
        <taxon>Cupressales</taxon>
        <taxon>Taxaceae</taxon>
        <taxon>Taxus</taxon>
    </lineage>
</organism>
<comment type="caution">
    <text evidence="7">The sequence shown here is derived from an EMBL/GenBank/DDBJ whole genome shotgun (WGS) entry which is preliminary data.</text>
</comment>
<dbReference type="AlphaFoldDB" id="A0AA38LMK2"/>
<comment type="similarity">
    <text evidence="1">Belongs to the small GTPase superfamily. Rab family.</text>
</comment>
<feature type="non-terminal residue" evidence="7">
    <location>
        <position position="1"/>
    </location>
</feature>
<proteinExistence type="inferred from homology"/>
<keyword evidence="2" id="KW-0547">Nucleotide-binding</keyword>
<dbReference type="SUPFAM" id="SSF52540">
    <property type="entry name" value="P-loop containing nucleoside triphosphate hydrolases"/>
    <property type="match status" value="1"/>
</dbReference>
<dbReference type="InterPro" id="IPR001806">
    <property type="entry name" value="Small_GTPase"/>
</dbReference>
<dbReference type="EMBL" id="JAHRHJ020000001">
    <property type="protein sequence ID" value="KAH9330768.1"/>
    <property type="molecule type" value="Genomic_DNA"/>
</dbReference>
<keyword evidence="5" id="KW-0636">Prenylation</keyword>
<dbReference type="GO" id="GO:0012505">
    <property type="term" value="C:endomembrane system"/>
    <property type="evidence" value="ECO:0007669"/>
    <property type="project" value="UniProtKB-SubCell"/>
</dbReference>
<evidence type="ECO:0000313" key="7">
    <source>
        <dbReference type="EMBL" id="KAH9330768.1"/>
    </source>
</evidence>
<dbReference type="Gene3D" id="3.40.50.300">
    <property type="entry name" value="P-loop containing nucleotide triphosphate hydrolases"/>
    <property type="match status" value="1"/>
</dbReference>
<accession>A0AA38LMK2</accession>
<dbReference type="PROSITE" id="PS51419">
    <property type="entry name" value="RAB"/>
    <property type="match status" value="1"/>
</dbReference>
<dbReference type="OMA" id="THETYWP"/>
<evidence type="ECO:0000256" key="4">
    <source>
        <dbReference type="ARBA" id="ARBA00023288"/>
    </source>
</evidence>
<keyword evidence="8" id="KW-1185">Reference proteome</keyword>
<reference evidence="7 8" key="1">
    <citation type="journal article" date="2021" name="Nat. Plants">
        <title>The Taxus genome provides insights into paclitaxel biosynthesis.</title>
        <authorList>
            <person name="Xiong X."/>
            <person name="Gou J."/>
            <person name="Liao Q."/>
            <person name="Li Y."/>
            <person name="Zhou Q."/>
            <person name="Bi G."/>
            <person name="Li C."/>
            <person name="Du R."/>
            <person name="Wang X."/>
            <person name="Sun T."/>
            <person name="Guo L."/>
            <person name="Liang H."/>
            <person name="Lu P."/>
            <person name="Wu Y."/>
            <person name="Zhang Z."/>
            <person name="Ro D.K."/>
            <person name="Shang Y."/>
            <person name="Huang S."/>
            <person name="Yan J."/>
        </authorList>
    </citation>
    <scope>NUCLEOTIDE SEQUENCE [LARGE SCALE GENOMIC DNA]</scope>
    <source>
        <strain evidence="7">Ta-2019</strain>
    </source>
</reference>
<evidence type="ECO:0000256" key="6">
    <source>
        <dbReference type="ARBA" id="ARBA00046278"/>
    </source>
</evidence>
<dbReference type="InterPro" id="IPR027417">
    <property type="entry name" value="P-loop_NTPase"/>
</dbReference>
<dbReference type="PANTHER" id="PTHR47981">
    <property type="entry name" value="RAB FAMILY"/>
    <property type="match status" value="1"/>
</dbReference>
<sequence>SNCSIKGCSRTCGVKDHFHDLDPYAEHLCGNEHACPEECEMFGICEIFTELVRQSRVFQGQRGFFEYELVSEIGSRPYHKKQGRGHIHLVLCPKAKCTSNLYDGSRHEIMKYGPDVDISKDEMTHETYWPYVRSSWHANVAAEKLDARERHSFLNWLCFQIWDTAGQERFHSLGVGFYRGEDCCVLVYDVNVAKSFTNLHNWYNEFLNN</sequence>
<evidence type="ECO:0000256" key="5">
    <source>
        <dbReference type="ARBA" id="ARBA00023289"/>
    </source>
</evidence>
<dbReference type="Proteomes" id="UP000824469">
    <property type="component" value="Unassembled WGS sequence"/>
</dbReference>
<dbReference type="PANTHER" id="PTHR47981:SF20">
    <property type="entry name" value="RAS-RELATED PROTEIN RAB-7A"/>
    <property type="match status" value="1"/>
</dbReference>
<keyword evidence="3" id="KW-0342">GTP-binding</keyword>
<feature type="non-terminal residue" evidence="7">
    <location>
        <position position="209"/>
    </location>
</feature>
<name>A0AA38LMK2_TAXCH</name>
<evidence type="ECO:0000256" key="2">
    <source>
        <dbReference type="ARBA" id="ARBA00022741"/>
    </source>
</evidence>
<keyword evidence="4" id="KW-0449">Lipoprotein</keyword>
<gene>
    <name evidence="7" type="ORF">KI387_002876</name>
</gene>
<protein>
    <submittedName>
        <fullName evidence="7">Uncharacterized protein</fullName>
    </submittedName>
</protein>